<reference evidence="2 3" key="1">
    <citation type="submission" date="2013-11" db="EMBL/GenBank/DDBJ databases">
        <title>Genome sequencing of Stegodyphus mimosarum.</title>
        <authorList>
            <person name="Bechsgaard J."/>
        </authorList>
    </citation>
    <scope>NUCLEOTIDE SEQUENCE [LARGE SCALE GENOMIC DNA]</scope>
</reference>
<protein>
    <submittedName>
        <fullName evidence="2">Uncharacterized protein</fullName>
    </submittedName>
</protein>
<evidence type="ECO:0000313" key="3">
    <source>
        <dbReference type="Proteomes" id="UP000054359"/>
    </source>
</evidence>
<name>A0A087TLW9_STEMI</name>
<feature type="chain" id="PRO_5001829764" evidence="1">
    <location>
        <begin position="27"/>
        <end position="75"/>
    </location>
</feature>
<sequence>MSHWLLKVGSCASLVFVYSSFGKVDASSRPLKYYFESDRKTVLEKPTDRAVCNNIFLIRHGHYYTSGETDSSRDL</sequence>
<keyword evidence="3" id="KW-1185">Reference proteome</keyword>
<feature type="signal peptide" evidence="1">
    <location>
        <begin position="1"/>
        <end position="26"/>
    </location>
</feature>
<evidence type="ECO:0000313" key="2">
    <source>
        <dbReference type="EMBL" id="KFM66108.1"/>
    </source>
</evidence>
<accession>A0A087TLW9</accession>
<dbReference type="AlphaFoldDB" id="A0A087TLW9"/>
<dbReference type="EMBL" id="KK115818">
    <property type="protein sequence ID" value="KFM66108.1"/>
    <property type="molecule type" value="Genomic_DNA"/>
</dbReference>
<proteinExistence type="predicted"/>
<keyword evidence="1" id="KW-0732">Signal</keyword>
<dbReference type="Proteomes" id="UP000054359">
    <property type="component" value="Unassembled WGS sequence"/>
</dbReference>
<evidence type="ECO:0000256" key="1">
    <source>
        <dbReference type="SAM" id="SignalP"/>
    </source>
</evidence>
<organism evidence="2 3">
    <name type="scientific">Stegodyphus mimosarum</name>
    <name type="common">African social velvet spider</name>
    <dbReference type="NCBI Taxonomy" id="407821"/>
    <lineage>
        <taxon>Eukaryota</taxon>
        <taxon>Metazoa</taxon>
        <taxon>Ecdysozoa</taxon>
        <taxon>Arthropoda</taxon>
        <taxon>Chelicerata</taxon>
        <taxon>Arachnida</taxon>
        <taxon>Araneae</taxon>
        <taxon>Araneomorphae</taxon>
        <taxon>Entelegynae</taxon>
        <taxon>Eresoidea</taxon>
        <taxon>Eresidae</taxon>
        <taxon>Stegodyphus</taxon>
    </lineage>
</organism>
<gene>
    <name evidence="2" type="ORF">X975_18935</name>
</gene>
<feature type="non-terminal residue" evidence="2">
    <location>
        <position position="75"/>
    </location>
</feature>